<reference evidence="3" key="1">
    <citation type="submission" date="2016-10" db="EMBL/GenBank/DDBJ databases">
        <authorList>
            <person name="Varghese N."/>
        </authorList>
    </citation>
    <scope>NUCLEOTIDE SEQUENCE [LARGE SCALE GENOMIC DNA]</scope>
    <source>
        <strain evidence="3">92MFCol6.1</strain>
    </source>
</reference>
<organism evidence="2 3">
    <name type="scientific">Stenotrophomonas indicatrix</name>
    <dbReference type="NCBI Taxonomy" id="2045451"/>
    <lineage>
        <taxon>Bacteria</taxon>
        <taxon>Pseudomonadati</taxon>
        <taxon>Pseudomonadota</taxon>
        <taxon>Gammaproteobacteria</taxon>
        <taxon>Lysobacterales</taxon>
        <taxon>Lysobacteraceae</taxon>
        <taxon>Stenotrophomonas</taxon>
    </lineage>
</organism>
<proteinExistence type="predicted"/>
<protein>
    <submittedName>
        <fullName evidence="2">Uncharacterized protein</fullName>
    </submittedName>
</protein>
<evidence type="ECO:0000313" key="2">
    <source>
        <dbReference type="EMBL" id="SLM23262.1"/>
    </source>
</evidence>
<sequence length="115" mass="12372">MGSTETSRAPRILRVEVMPLDCGETAVVVELASPPGRAWEKALKRVISETEGLESAQSRCDGRFVYIIGIEPGGRGTLHRVNQVLAATHERIAPRNGHSMPMPQQPAGAMVNASL</sequence>
<evidence type="ECO:0000256" key="1">
    <source>
        <dbReference type="SAM" id="MobiDB-lite"/>
    </source>
</evidence>
<feature type="region of interest" description="Disordered" evidence="1">
    <location>
        <begin position="94"/>
        <end position="115"/>
    </location>
</feature>
<dbReference type="RefSeq" id="WP_080148719.1">
    <property type="nucleotide sequence ID" value="NZ_DAIMWD010000027.1"/>
</dbReference>
<dbReference type="AlphaFoldDB" id="A0A1W1GV86"/>
<dbReference type="Proteomes" id="UP000191133">
    <property type="component" value="Unassembled WGS sequence"/>
</dbReference>
<accession>A0A1W1GV86</accession>
<name>A0A1W1GV86_9GAMM</name>
<evidence type="ECO:0000313" key="3">
    <source>
        <dbReference type="Proteomes" id="UP000191133"/>
    </source>
</evidence>
<gene>
    <name evidence="2" type="ORF">SAMN04488690_0950</name>
</gene>
<dbReference type="EMBL" id="FWEU01000001">
    <property type="protein sequence ID" value="SLM23262.1"/>
    <property type="molecule type" value="Genomic_DNA"/>
</dbReference>